<feature type="signal peptide" evidence="2">
    <location>
        <begin position="1"/>
        <end position="17"/>
    </location>
</feature>
<comment type="caution">
    <text evidence="3">The sequence shown here is derived from an EMBL/GenBank/DDBJ whole genome shotgun (WGS) entry which is preliminary data.</text>
</comment>
<accession>A0A368UV01</accession>
<evidence type="ECO:0008006" key="5">
    <source>
        <dbReference type="Google" id="ProtNLM"/>
    </source>
</evidence>
<gene>
    <name evidence="3" type="ORF">DFO79_11046</name>
</gene>
<feature type="chain" id="PRO_5017001084" description="Lipoprotein" evidence="2">
    <location>
        <begin position="18"/>
        <end position="63"/>
    </location>
</feature>
<evidence type="ECO:0000313" key="3">
    <source>
        <dbReference type="EMBL" id="RCW31184.1"/>
    </source>
</evidence>
<proteinExistence type="predicted"/>
<evidence type="ECO:0000256" key="2">
    <source>
        <dbReference type="SAM" id="SignalP"/>
    </source>
</evidence>
<organism evidence="3 4">
    <name type="scientific">Pseudidiomarina tainanensis</name>
    <dbReference type="NCBI Taxonomy" id="502365"/>
    <lineage>
        <taxon>Bacteria</taxon>
        <taxon>Pseudomonadati</taxon>
        <taxon>Pseudomonadota</taxon>
        <taxon>Gammaproteobacteria</taxon>
        <taxon>Alteromonadales</taxon>
        <taxon>Idiomarinaceae</taxon>
        <taxon>Pseudidiomarina</taxon>
    </lineage>
</organism>
<protein>
    <recommendedName>
        <fullName evidence="5">Lipoprotein</fullName>
    </recommendedName>
</protein>
<dbReference type="Proteomes" id="UP000252848">
    <property type="component" value="Unassembled WGS sequence"/>
</dbReference>
<evidence type="ECO:0000313" key="4">
    <source>
        <dbReference type="Proteomes" id="UP000252848"/>
    </source>
</evidence>
<dbReference type="PROSITE" id="PS51257">
    <property type="entry name" value="PROKAR_LIPOPROTEIN"/>
    <property type="match status" value="1"/>
</dbReference>
<feature type="compositionally biased region" description="Low complexity" evidence="1">
    <location>
        <begin position="32"/>
        <end position="42"/>
    </location>
</feature>
<sequence>MKLHTLFKVTAIASALALVGCGGDIEINPSVVDNSVNNSNNSSGGGSGGDDNGDNTAENILCG</sequence>
<name>A0A368UV01_9GAMM</name>
<evidence type="ECO:0000256" key="1">
    <source>
        <dbReference type="SAM" id="MobiDB-lite"/>
    </source>
</evidence>
<dbReference type="EMBL" id="QPJA01000010">
    <property type="protein sequence ID" value="RCW31184.1"/>
    <property type="molecule type" value="Genomic_DNA"/>
</dbReference>
<feature type="region of interest" description="Disordered" evidence="1">
    <location>
        <begin position="32"/>
        <end position="63"/>
    </location>
</feature>
<reference evidence="3 4" key="1">
    <citation type="submission" date="2018-07" db="EMBL/GenBank/DDBJ databases">
        <title>Freshwater and sediment microbial communities from various areas in North America, analyzing microbe dynamics in response to fracking.</title>
        <authorList>
            <person name="Lamendella R."/>
        </authorList>
    </citation>
    <scope>NUCLEOTIDE SEQUENCE [LARGE SCALE GENOMIC DNA]</scope>
    <source>
        <strain evidence="3 4">86_o</strain>
    </source>
</reference>
<keyword evidence="2" id="KW-0732">Signal</keyword>
<dbReference type="AlphaFoldDB" id="A0A368UV01"/>